<feature type="compositionally biased region" description="Basic and acidic residues" evidence="7">
    <location>
        <begin position="147"/>
        <end position="158"/>
    </location>
</feature>
<feature type="transmembrane region" description="Helical" evidence="8">
    <location>
        <begin position="472"/>
        <end position="493"/>
    </location>
</feature>
<evidence type="ECO:0000256" key="6">
    <source>
        <dbReference type="ARBA" id="ARBA00038076"/>
    </source>
</evidence>
<evidence type="ECO:0000256" key="3">
    <source>
        <dbReference type="ARBA" id="ARBA00022692"/>
    </source>
</evidence>
<sequence>MNLSLALRRARRSWRQLAVLLIAISLVTAFFALPPLYVRAMVQAGIRFTLDSAPPERLTLELINPQPFAPADWTFITSQLGDLVSSLTRISRSAAAFGGFTYLYGEPTTELTPRSEFTFHAYAFSDLEARLHVVEGRLPRRLSPPDSPERQALTEEERIDKGIGMYSTSDVEAVIGVEAARQSGYGVGTRFAIGEFAANRVVVHIVGIVEAADPNDLVWQGNRRALEGELIEVGLTDRQYQLAFIVTEGAYSDWVAKATQRVRSGENNSYVWLIRLNGAAVTADTLGTLRERLKFVVDKLTADYRGLLSANPLLRELDRYADQVARTEPPIILLAGAVLLLMLYHLVATVSLYLETQAEEWAALSSRGASVWQLVRLQTLTMLLLCAIGAITGAPLALLLLQVLWRISPLGAATSEAPIAGIPANAYLLSALAALAALVMLSLPAFPAARRSLAQFKQLVARPPQRPLWRRYALDIILITIGLGFIARLLFFVEGDLGQTLNLLINDPPALIQQIVDGATRTGGLADPFNLLGAGLLLSGIALLWLRIFPALIRLIGLFSRRSNGLTAPLSVWTVERDPSHYAQLVLLLIGTLALGTAALGLGNTREIGAWAAARAATGGAIRVTLDGQQPPDLATWRALPEVRGAESVLRVESARQAGTVSYTLLGVPLRSFTRTFSEIARPIAPLQGQDIALQRTFNRQTGRPVETLIAPAIVSERLAREVGAAQRTDRQPLRVGDAANIQILLPNNTRWTVNFRVMGILREFPSLGATEQFLILDQGHLGRLIFAEPATALVVRPVPNEVWLDAPQGAPSEALKAQIAAQAGYQGAFYAWDRYTDLLREPLPAAVAGMLYAGFWVSLLLSLLDFGFYLAVTARRRALGFAVLRALGWNANNIWRLLALEQATLIVPALAVGIGLGALLAYVILPFLTLFGGVALSLPLSGVIGVVAALLIGFSALIGAAAWWLRRLEINRVLRLGEE</sequence>
<keyword evidence="4 8" id="KW-1133">Transmembrane helix</keyword>
<evidence type="ECO:0000256" key="7">
    <source>
        <dbReference type="SAM" id="MobiDB-lite"/>
    </source>
</evidence>
<dbReference type="PANTHER" id="PTHR30572">
    <property type="entry name" value="MEMBRANE COMPONENT OF TRANSPORTER-RELATED"/>
    <property type="match status" value="1"/>
</dbReference>
<evidence type="ECO:0000313" key="10">
    <source>
        <dbReference type="EMBL" id="PJF30996.1"/>
    </source>
</evidence>
<keyword evidence="2" id="KW-1003">Cell membrane</keyword>
<organism evidence="10 11">
    <name type="scientific">Candidatus Thermofonsia Clade 1 bacterium</name>
    <dbReference type="NCBI Taxonomy" id="2364210"/>
    <lineage>
        <taxon>Bacteria</taxon>
        <taxon>Bacillati</taxon>
        <taxon>Chloroflexota</taxon>
        <taxon>Candidatus Thermofontia</taxon>
        <taxon>Candidatus Thermofonsia Clade 1</taxon>
    </lineage>
</organism>
<keyword evidence="3 8" id="KW-0812">Transmembrane</keyword>
<reference evidence="10 11" key="1">
    <citation type="submission" date="2017-11" db="EMBL/GenBank/DDBJ databases">
        <title>Evolution of Phototrophy in the Chloroflexi Phylum Driven by Horizontal Gene Transfer.</title>
        <authorList>
            <person name="Ward L.M."/>
            <person name="Hemp J."/>
            <person name="Shih P.M."/>
            <person name="Mcglynn S.E."/>
            <person name="Fischer W."/>
        </authorList>
    </citation>
    <scope>NUCLEOTIDE SEQUENCE [LARGE SCALE GENOMIC DNA]</scope>
    <source>
        <strain evidence="10">CP2_2F</strain>
    </source>
</reference>
<protein>
    <recommendedName>
        <fullName evidence="9">ABC3 transporter permease C-terminal domain-containing protein</fullName>
    </recommendedName>
</protein>
<gene>
    <name evidence="10" type="ORF">CUN51_05825</name>
</gene>
<feature type="transmembrane region" description="Helical" evidence="8">
    <location>
        <begin position="851"/>
        <end position="873"/>
    </location>
</feature>
<feature type="transmembrane region" description="Helical" evidence="8">
    <location>
        <begin position="941"/>
        <end position="966"/>
    </location>
</feature>
<dbReference type="InterPro" id="IPR003838">
    <property type="entry name" value="ABC3_permease_C"/>
</dbReference>
<name>A0A2M8P0C9_9CHLR</name>
<feature type="region of interest" description="Disordered" evidence="7">
    <location>
        <begin position="139"/>
        <end position="158"/>
    </location>
</feature>
<comment type="subcellular location">
    <subcellularLocation>
        <location evidence="1">Cell membrane</location>
        <topology evidence="1">Multi-pass membrane protein</topology>
    </subcellularLocation>
</comment>
<feature type="transmembrane region" description="Helical" evidence="8">
    <location>
        <begin position="425"/>
        <end position="449"/>
    </location>
</feature>
<feature type="transmembrane region" description="Helical" evidence="8">
    <location>
        <begin position="585"/>
        <end position="603"/>
    </location>
</feature>
<dbReference type="GO" id="GO:0022857">
    <property type="term" value="F:transmembrane transporter activity"/>
    <property type="evidence" value="ECO:0007669"/>
    <property type="project" value="TreeGrafter"/>
</dbReference>
<dbReference type="Proteomes" id="UP000228921">
    <property type="component" value="Unassembled WGS sequence"/>
</dbReference>
<dbReference type="EMBL" id="PGTK01000005">
    <property type="protein sequence ID" value="PJF30996.1"/>
    <property type="molecule type" value="Genomic_DNA"/>
</dbReference>
<feature type="transmembrane region" description="Helical" evidence="8">
    <location>
        <begin position="331"/>
        <end position="354"/>
    </location>
</feature>
<dbReference type="InterPro" id="IPR050250">
    <property type="entry name" value="Macrolide_Exporter_MacB"/>
</dbReference>
<keyword evidence="5 8" id="KW-0472">Membrane</keyword>
<comment type="caution">
    <text evidence="10">The sequence shown here is derived from an EMBL/GenBank/DDBJ whole genome shotgun (WGS) entry which is preliminary data.</text>
</comment>
<feature type="transmembrane region" description="Helical" evidence="8">
    <location>
        <begin position="531"/>
        <end position="553"/>
    </location>
</feature>
<dbReference type="GO" id="GO:0005886">
    <property type="term" value="C:plasma membrane"/>
    <property type="evidence" value="ECO:0007669"/>
    <property type="project" value="UniProtKB-SubCell"/>
</dbReference>
<feature type="transmembrane region" description="Helical" evidence="8">
    <location>
        <begin position="906"/>
        <end position="929"/>
    </location>
</feature>
<comment type="similarity">
    <text evidence="6">Belongs to the ABC-4 integral membrane protein family.</text>
</comment>
<evidence type="ECO:0000256" key="1">
    <source>
        <dbReference type="ARBA" id="ARBA00004651"/>
    </source>
</evidence>
<evidence type="ECO:0000256" key="2">
    <source>
        <dbReference type="ARBA" id="ARBA00022475"/>
    </source>
</evidence>
<dbReference type="AlphaFoldDB" id="A0A2M8P0C9"/>
<feature type="transmembrane region" description="Helical" evidence="8">
    <location>
        <begin position="375"/>
        <end position="405"/>
    </location>
</feature>
<proteinExistence type="inferred from homology"/>
<evidence type="ECO:0000256" key="4">
    <source>
        <dbReference type="ARBA" id="ARBA00022989"/>
    </source>
</evidence>
<feature type="domain" description="ABC3 transporter permease C-terminal" evidence="9">
    <location>
        <begin position="333"/>
        <end position="447"/>
    </location>
</feature>
<evidence type="ECO:0000259" key="9">
    <source>
        <dbReference type="Pfam" id="PF02687"/>
    </source>
</evidence>
<evidence type="ECO:0000313" key="11">
    <source>
        <dbReference type="Proteomes" id="UP000228921"/>
    </source>
</evidence>
<dbReference type="Pfam" id="PF02687">
    <property type="entry name" value="FtsX"/>
    <property type="match status" value="2"/>
</dbReference>
<evidence type="ECO:0000256" key="5">
    <source>
        <dbReference type="ARBA" id="ARBA00023136"/>
    </source>
</evidence>
<evidence type="ECO:0000256" key="8">
    <source>
        <dbReference type="SAM" id="Phobius"/>
    </source>
</evidence>
<accession>A0A2M8P0C9</accession>
<feature type="domain" description="ABC3 transporter permease C-terminal" evidence="9">
    <location>
        <begin position="856"/>
        <end position="965"/>
    </location>
</feature>
<dbReference type="PANTHER" id="PTHR30572:SF4">
    <property type="entry name" value="ABC TRANSPORTER PERMEASE YTRF"/>
    <property type="match status" value="1"/>
</dbReference>